<protein>
    <submittedName>
        <fullName evidence="7">Fe-S oxidoreductase</fullName>
    </submittedName>
</protein>
<dbReference type="Gene3D" id="3.20.20.70">
    <property type="entry name" value="Aldolase class I"/>
    <property type="match status" value="1"/>
</dbReference>
<feature type="domain" description="Radical SAM core" evidence="6">
    <location>
        <begin position="103"/>
        <end position="311"/>
    </location>
</feature>
<keyword evidence="4" id="KW-0408">Iron</keyword>
<dbReference type="CDD" id="cd01335">
    <property type="entry name" value="Radical_SAM"/>
    <property type="match status" value="1"/>
</dbReference>
<dbReference type="Pfam" id="PF04055">
    <property type="entry name" value="Radical_SAM"/>
    <property type="match status" value="1"/>
</dbReference>
<dbReference type="HOGENOM" id="CLU_044700_0_0_9"/>
<evidence type="ECO:0000256" key="5">
    <source>
        <dbReference type="ARBA" id="ARBA00023014"/>
    </source>
</evidence>
<keyword evidence="8" id="KW-1185">Reference proteome</keyword>
<dbReference type="GO" id="GO:0003824">
    <property type="term" value="F:catalytic activity"/>
    <property type="evidence" value="ECO:0007669"/>
    <property type="project" value="InterPro"/>
</dbReference>
<dbReference type="InterPro" id="IPR023885">
    <property type="entry name" value="4Fe4S-binding_SPASM_dom"/>
</dbReference>
<evidence type="ECO:0000256" key="1">
    <source>
        <dbReference type="ARBA" id="ARBA00001966"/>
    </source>
</evidence>
<evidence type="ECO:0000313" key="7">
    <source>
        <dbReference type="EMBL" id="ACI17340.1"/>
    </source>
</evidence>
<organism evidence="7 8">
    <name type="scientific">Coprothermobacter proteolyticus (strain ATCC 35245 / DSM 5265 / OCM 4 / BT)</name>
    <dbReference type="NCBI Taxonomy" id="309798"/>
    <lineage>
        <taxon>Bacteria</taxon>
        <taxon>Pseudomonadati</taxon>
        <taxon>Coprothermobacterota</taxon>
        <taxon>Coprothermobacteria</taxon>
        <taxon>Coprothermobacterales</taxon>
        <taxon>Coprothermobacteraceae</taxon>
        <taxon>Coprothermobacter</taxon>
    </lineage>
</organism>
<reference evidence="7 8" key="2">
    <citation type="journal article" date="2014" name="Genome Announc.">
        <title>Complete Genome Sequence of Coprothermobacter proteolyticus DSM 5265.</title>
        <authorList>
            <person name="Alexiev A."/>
            <person name="Coil D.A."/>
            <person name="Badger J.H."/>
            <person name="Enticknap J."/>
            <person name="Ward N."/>
            <person name="Robb F.T."/>
            <person name="Eisen J.A."/>
        </authorList>
    </citation>
    <scope>NUCLEOTIDE SEQUENCE [LARGE SCALE GENOMIC DNA]</scope>
    <source>
        <strain evidence="8">ATCC 35245 / DSM 5265 / OCM 4 / BT</strain>
    </source>
</reference>
<dbReference type="Pfam" id="PF13186">
    <property type="entry name" value="SPASM"/>
    <property type="match status" value="1"/>
</dbReference>
<dbReference type="AlphaFoldDB" id="B5Y9U8"/>
<evidence type="ECO:0000313" key="8">
    <source>
        <dbReference type="Proteomes" id="UP000001732"/>
    </source>
</evidence>
<dbReference type="RefSeq" id="WP_012543992.1">
    <property type="nucleotide sequence ID" value="NC_011295.1"/>
</dbReference>
<dbReference type="CDD" id="cd21128">
    <property type="entry name" value="SPASM_rSAM"/>
    <property type="match status" value="1"/>
</dbReference>
<dbReference type="PROSITE" id="PS51918">
    <property type="entry name" value="RADICAL_SAM"/>
    <property type="match status" value="1"/>
</dbReference>
<evidence type="ECO:0000259" key="6">
    <source>
        <dbReference type="PROSITE" id="PS51918"/>
    </source>
</evidence>
<dbReference type="KEGG" id="cpo:COPRO5265_1239"/>
<dbReference type="GO" id="GO:0051536">
    <property type="term" value="F:iron-sulfur cluster binding"/>
    <property type="evidence" value="ECO:0007669"/>
    <property type="project" value="UniProtKB-KW"/>
</dbReference>
<accession>B5Y9U8</accession>
<dbReference type="InterPro" id="IPR007197">
    <property type="entry name" value="rSAM"/>
</dbReference>
<reference evidence="8" key="1">
    <citation type="submission" date="2008-08" db="EMBL/GenBank/DDBJ databases">
        <title>The complete genome sequence of Coprothermobacter proteolyticus strain ATCC 5245 / DSM 5265 / BT.</title>
        <authorList>
            <person name="Dodson R.J."/>
            <person name="Durkin A.S."/>
            <person name="Wu M."/>
            <person name="Eisen J."/>
            <person name="Sutton G."/>
        </authorList>
    </citation>
    <scope>NUCLEOTIDE SEQUENCE [LARGE SCALE GENOMIC DNA]</scope>
    <source>
        <strain evidence="8">ATCC 35245 / DSM 5265 / OCM 4 / BT</strain>
    </source>
</reference>
<dbReference type="InterPro" id="IPR058240">
    <property type="entry name" value="rSAM_sf"/>
</dbReference>
<evidence type="ECO:0000256" key="2">
    <source>
        <dbReference type="ARBA" id="ARBA00022691"/>
    </source>
</evidence>
<dbReference type="eggNOG" id="COG0535">
    <property type="taxonomic scope" value="Bacteria"/>
</dbReference>
<comment type="cofactor">
    <cofactor evidence="1">
        <name>[4Fe-4S] cluster</name>
        <dbReference type="ChEBI" id="CHEBI:49883"/>
    </cofactor>
</comment>
<dbReference type="SFLD" id="SFLDG01067">
    <property type="entry name" value="SPASM/twitch_domain_containing"/>
    <property type="match status" value="1"/>
</dbReference>
<dbReference type="PANTHER" id="PTHR43524">
    <property type="entry name" value="RADICAL SAM SUPERFAMILY PROTEIN"/>
    <property type="match status" value="1"/>
</dbReference>
<dbReference type="OrthoDB" id="9782387at2"/>
<sequence>MSLKTSAMGTALKYTLRYVKQNPEENLTKILNLAESLFPERYKENLRVARTYLEPGGVYHPLIMRVFNEVDPVFLERLAYNFFINQLAIGVQKQIDTEKKYGFPGPFTILISPTMRCNLSCVGCYAGLYTREDDMPPELFDRIIREGEELGTYLYTILGGEPFVYPHLFEVAKNHPDVVFHTFTNGTLLTNPKMIEQLKEVGNIVPVISIEGWEKETDQRRGAGMFANIVKVMDTLKANGIPFGVSITYTRLNADTVTSDEFYDFLIDKGALFGWYFLFMPVGKDPDTSLMPTPEQRKKLYETVQRVRLEKPLFMMDFWGDAPYVGGCIAGGRRYIHINSKGDVEPCIFVHFSTDNIKEKSLKEALSSDFMKAIRAHQPFDDNLLLPCQIIDNPDKLREIVEKTHPKPTHEGAEVIVVDDSIKSFLDDYSKQVKEVFDGIWKERYLTNPAIKGYAEKLYQEREQKLKKFEEEHKEDT</sequence>
<proteinExistence type="predicted"/>
<keyword evidence="2" id="KW-0949">S-adenosyl-L-methionine</keyword>
<dbReference type="EMBL" id="CP001145">
    <property type="protein sequence ID" value="ACI17340.1"/>
    <property type="molecule type" value="Genomic_DNA"/>
</dbReference>
<evidence type="ECO:0000256" key="4">
    <source>
        <dbReference type="ARBA" id="ARBA00023004"/>
    </source>
</evidence>
<dbReference type="SFLD" id="SFLDS00029">
    <property type="entry name" value="Radical_SAM"/>
    <property type="match status" value="1"/>
</dbReference>
<gene>
    <name evidence="7" type="ordered locus">COPRO5265_1239</name>
</gene>
<dbReference type="GO" id="GO:0046872">
    <property type="term" value="F:metal ion binding"/>
    <property type="evidence" value="ECO:0007669"/>
    <property type="project" value="UniProtKB-KW"/>
</dbReference>
<name>B5Y9U8_COPPD</name>
<dbReference type="PANTHER" id="PTHR43524:SF1">
    <property type="entry name" value="RADICAL SAM SUPERFAMILY PROTEIN"/>
    <property type="match status" value="1"/>
</dbReference>
<keyword evidence="5" id="KW-0411">Iron-sulfur</keyword>
<evidence type="ECO:0000256" key="3">
    <source>
        <dbReference type="ARBA" id="ARBA00022723"/>
    </source>
</evidence>
<keyword evidence="3" id="KW-0479">Metal-binding</keyword>
<dbReference type="STRING" id="309798.COPRO5265_1239"/>
<dbReference type="Proteomes" id="UP000001732">
    <property type="component" value="Chromosome"/>
</dbReference>
<dbReference type="InterPro" id="IPR013785">
    <property type="entry name" value="Aldolase_TIM"/>
</dbReference>
<dbReference type="SUPFAM" id="SSF102114">
    <property type="entry name" value="Radical SAM enzymes"/>
    <property type="match status" value="1"/>
</dbReference>